<proteinExistence type="predicted"/>
<evidence type="ECO:0000313" key="2">
    <source>
        <dbReference type="EMBL" id="QTA88383.1"/>
    </source>
</evidence>
<keyword evidence="1" id="KW-0812">Transmembrane</keyword>
<reference evidence="2" key="1">
    <citation type="journal article" date="2021" name="Microb. Physiol.">
        <title>Proteogenomic Insights into the Physiology of Marine, Sulfate-Reducing, Filamentous Desulfonema limicola and Desulfonema magnum.</title>
        <authorList>
            <person name="Schnaars V."/>
            <person name="Wohlbrand L."/>
            <person name="Scheve S."/>
            <person name="Hinrichs C."/>
            <person name="Reinhardt R."/>
            <person name="Rabus R."/>
        </authorList>
    </citation>
    <scope>NUCLEOTIDE SEQUENCE</scope>
    <source>
        <strain evidence="2">4be13</strain>
    </source>
</reference>
<dbReference type="KEGG" id="dmm:dnm_044280"/>
<accession>A0A975BND4</accession>
<dbReference type="AlphaFoldDB" id="A0A975BND4"/>
<gene>
    <name evidence="2" type="ORF">dnm_044280</name>
</gene>
<protein>
    <submittedName>
        <fullName evidence="2">Uncharacterized protein</fullName>
    </submittedName>
</protein>
<name>A0A975BND4_9BACT</name>
<feature type="transmembrane region" description="Helical" evidence="1">
    <location>
        <begin position="259"/>
        <end position="283"/>
    </location>
</feature>
<feature type="transmembrane region" description="Helical" evidence="1">
    <location>
        <begin position="128"/>
        <end position="147"/>
    </location>
</feature>
<feature type="transmembrane region" description="Helical" evidence="1">
    <location>
        <begin position="159"/>
        <end position="180"/>
    </location>
</feature>
<organism evidence="2 3">
    <name type="scientific">Desulfonema magnum</name>
    <dbReference type="NCBI Taxonomy" id="45655"/>
    <lineage>
        <taxon>Bacteria</taxon>
        <taxon>Pseudomonadati</taxon>
        <taxon>Thermodesulfobacteriota</taxon>
        <taxon>Desulfobacteria</taxon>
        <taxon>Desulfobacterales</taxon>
        <taxon>Desulfococcaceae</taxon>
        <taxon>Desulfonema</taxon>
    </lineage>
</organism>
<evidence type="ECO:0000313" key="3">
    <source>
        <dbReference type="Proteomes" id="UP000663722"/>
    </source>
</evidence>
<keyword evidence="3" id="KW-1185">Reference proteome</keyword>
<keyword evidence="1" id="KW-1133">Transmembrane helix</keyword>
<sequence length="308" mass="34605">MQLKQIHKKVLLSAVVLVIGVLSYTSLLDALFQKKFFKELDEKGNIYFDEAIKRAIYTFAIVRGINGVISVAQGTDIAVSPAGIGVQLAVGEALDPVNDLVERFSWVMLVSITSLGIQKILMEMGTWFGFKILLSFSMVIIFIGIWMSRFSKINLVSAGYKLILVSVVIRFCIPATAIVSEKTYNLFLKKKYTESVQSLEEVSREIKDTSQAQQDDKSKADDPGYLDTLKTMYENTKEIVDIKKKISFLKDKISKYATYTMNLIIVFLLQTVIIPVLVLYALIRFVGHIYGKNTISNLSSPNISHKEC</sequence>
<dbReference type="RefSeq" id="WP_207683177.1">
    <property type="nucleotide sequence ID" value="NZ_CP061800.1"/>
</dbReference>
<dbReference type="EMBL" id="CP061800">
    <property type="protein sequence ID" value="QTA88383.1"/>
    <property type="molecule type" value="Genomic_DNA"/>
</dbReference>
<dbReference type="Proteomes" id="UP000663722">
    <property type="component" value="Chromosome"/>
</dbReference>
<evidence type="ECO:0000256" key="1">
    <source>
        <dbReference type="SAM" id="Phobius"/>
    </source>
</evidence>
<keyword evidence="1" id="KW-0472">Membrane</keyword>